<evidence type="ECO:0008006" key="3">
    <source>
        <dbReference type="Google" id="ProtNLM"/>
    </source>
</evidence>
<gene>
    <name evidence="1" type="ORF">BN1044_00859</name>
</gene>
<dbReference type="EMBL" id="FMIQ01000011">
    <property type="protein sequence ID" value="SCM51397.1"/>
    <property type="molecule type" value="Genomic_DNA"/>
</dbReference>
<name>A0A1C6YWY9_HAFAL</name>
<dbReference type="Pfam" id="PF10800">
    <property type="entry name" value="DUF2528"/>
    <property type="match status" value="1"/>
</dbReference>
<dbReference type="InterPro" id="IPR024252">
    <property type="entry name" value="DUF2528"/>
</dbReference>
<sequence>MGNIKRYTVDYDWKAELEVEIDHDVMTEEKLHEINNFWSNSKSRIDKHGSVLNAVLIMLAQQSMLIGVSNDYNVYGVVSEFSWDEGNGQEGWPPMDGSEGIKITGFDTSGVFDTDDMTIKAS</sequence>
<dbReference type="OrthoDB" id="6691880at2"/>
<reference evidence="1 2" key="1">
    <citation type="submission" date="2016-09" db="EMBL/GenBank/DDBJ databases">
        <authorList>
            <person name="Capua I."/>
            <person name="De Benedictis P."/>
            <person name="Joannis T."/>
            <person name="Lombin L.H."/>
            <person name="Cattoli G."/>
        </authorList>
    </citation>
    <scope>NUCLEOTIDE SEQUENCE [LARGE SCALE GENOMIC DNA]</scope>
    <source>
        <strain evidence="1 2">GB001</strain>
    </source>
</reference>
<evidence type="ECO:0000313" key="1">
    <source>
        <dbReference type="EMBL" id="SCM51397.1"/>
    </source>
</evidence>
<proteinExistence type="predicted"/>
<dbReference type="AlphaFoldDB" id="A0A1C6YWY9"/>
<accession>A0A1C6YWY9</accession>
<protein>
    <recommendedName>
        <fullName evidence="3">DUF2528 family protein</fullName>
    </recommendedName>
</protein>
<dbReference type="RefSeq" id="WP_072307692.1">
    <property type="nucleotide sequence ID" value="NZ_FMIQ01000011.1"/>
</dbReference>
<evidence type="ECO:0000313" key="2">
    <source>
        <dbReference type="Proteomes" id="UP000094844"/>
    </source>
</evidence>
<organism evidence="1 2">
    <name type="scientific">Hafnia alvei</name>
    <dbReference type="NCBI Taxonomy" id="569"/>
    <lineage>
        <taxon>Bacteria</taxon>
        <taxon>Pseudomonadati</taxon>
        <taxon>Pseudomonadota</taxon>
        <taxon>Gammaproteobacteria</taxon>
        <taxon>Enterobacterales</taxon>
        <taxon>Hafniaceae</taxon>
        <taxon>Hafnia</taxon>
    </lineage>
</organism>
<dbReference type="Proteomes" id="UP000094844">
    <property type="component" value="Unassembled WGS sequence"/>
</dbReference>